<feature type="region of interest" description="Disordered" evidence="1">
    <location>
        <begin position="174"/>
        <end position="247"/>
    </location>
</feature>
<dbReference type="VEuPathDB" id="FungiDB:AWRI3580_g1077"/>
<accession>A0A1E5RUB8</accession>
<evidence type="ECO:0000259" key="2">
    <source>
        <dbReference type="SMART" id="SM01233"/>
    </source>
</evidence>
<feature type="region of interest" description="Disordered" evidence="1">
    <location>
        <begin position="24"/>
        <end position="134"/>
    </location>
</feature>
<feature type="compositionally biased region" description="Basic and acidic residues" evidence="1">
    <location>
        <begin position="174"/>
        <end position="193"/>
    </location>
</feature>
<dbReference type="STRING" id="29833.A0A1E5RUB8"/>
<dbReference type="EMBL" id="LPNN01000003">
    <property type="protein sequence ID" value="OEJ90501.1"/>
    <property type="molecule type" value="Genomic_DNA"/>
</dbReference>
<dbReference type="SMART" id="SM01233">
    <property type="entry name" value="HABP4_PAI-RBP1"/>
    <property type="match status" value="1"/>
</dbReference>
<feature type="compositionally biased region" description="Basic and acidic residues" evidence="1">
    <location>
        <begin position="76"/>
        <end position="94"/>
    </location>
</feature>
<organism evidence="3 4">
    <name type="scientific">Hanseniaspora uvarum</name>
    <name type="common">Yeast</name>
    <name type="synonym">Kloeckera apiculata</name>
    <dbReference type="NCBI Taxonomy" id="29833"/>
    <lineage>
        <taxon>Eukaryota</taxon>
        <taxon>Fungi</taxon>
        <taxon>Dikarya</taxon>
        <taxon>Ascomycota</taxon>
        <taxon>Saccharomycotina</taxon>
        <taxon>Saccharomycetes</taxon>
        <taxon>Saccharomycodales</taxon>
        <taxon>Saccharomycodaceae</taxon>
        <taxon>Hanseniaspora</taxon>
    </lineage>
</organism>
<sequence length="247" mass="26818">MSFKNPFLQLGNDVEDSEILITQENIKTNTKNHKKEDVHPKSDASKATGKKSNKLESNNNKAVSPVQGQRSNAKGSGRERQDKHSKSGKTDSNKKIRQGWGDAKTEIDAELDVDAERAAKASDESVATEAEEPKIPTISLDDFLATKQNTVVSRRANKAAPAPVASVEIKELKGKKSLFEAEEKKAAEQKKSVEATGPVFQITHVKEEPKKRSPSNQSTRGGKRAPRGQSRGQSKPAAKSSAPLPTL</sequence>
<proteinExistence type="predicted"/>
<feature type="domain" description="Hyaluronan/mRNA-binding protein" evidence="2">
    <location>
        <begin position="77"/>
        <end position="168"/>
    </location>
</feature>
<dbReference type="Gene3D" id="6.10.140.1040">
    <property type="match status" value="1"/>
</dbReference>
<evidence type="ECO:0000313" key="4">
    <source>
        <dbReference type="Proteomes" id="UP000095358"/>
    </source>
</evidence>
<evidence type="ECO:0000256" key="1">
    <source>
        <dbReference type="SAM" id="MobiDB-lite"/>
    </source>
</evidence>
<dbReference type="OrthoDB" id="5426471at2759"/>
<protein>
    <submittedName>
        <fullName evidence="3">Suppressor protein STM1</fullName>
    </submittedName>
</protein>
<name>A0A1E5RUB8_HANUV</name>
<dbReference type="AlphaFoldDB" id="A0A1E5RUB8"/>
<feature type="compositionally biased region" description="Basic and acidic residues" evidence="1">
    <location>
        <begin position="114"/>
        <end position="123"/>
    </location>
</feature>
<keyword evidence="4" id="KW-1185">Reference proteome</keyword>
<comment type="caution">
    <text evidence="3">The sequence shown here is derived from an EMBL/GenBank/DDBJ whole genome shotgun (WGS) entry which is preliminary data.</text>
</comment>
<feature type="compositionally biased region" description="Basic and acidic residues" evidence="1">
    <location>
        <begin position="34"/>
        <end position="44"/>
    </location>
</feature>
<dbReference type="InterPro" id="IPR006861">
    <property type="entry name" value="HABP4_PAIRBP1-bd"/>
</dbReference>
<evidence type="ECO:0000313" key="3">
    <source>
        <dbReference type="EMBL" id="OEJ90501.1"/>
    </source>
</evidence>
<gene>
    <name evidence="3" type="ORF">AWRI3580_g1077</name>
</gene>
<dbReference type="Proteomes" id="UP000095358">
    <property type="component" value="Unassembled WGS sequence"/>
</dbReference>
<reference evidence="4" key="1">
    <citation type="journal article" date="2016" name="Genome Announc.">
        <title>Genome sequences of three species of Hanseniaspora isolated from spontaneous wine fermentations.</title>
        <authorList>
            <person name="Sternes P.R."/>
            <person name="Lee D."/>
            <person name="Kutyna D.R."/>
            <person name="Borneman A.R."/>
        </authorList>
    </citation>
    <scope>NUCLEOTIDE SEQUENCE [LARGE SCALE GENOMIC DNA]</scope>
    <source>
        <strain evidence="4">AWRI3580</strain>
    </source>
</reference>